<proteinExistence type="predicted"/>
<reference evidence="2" key="1">
    <citation type="submission" date="2013-10" db="EMBL/GenBank/DDBJ databases">
        <title>Genome sequencing of Onchocerca volvulus.</title>
        <authorList>
            <person name="Cotton J."/>
            <person name="Tsai J."/>
            <person name="Stanley E."/>
            <person name="Tracey A."/>
            <person name="Holroyd N."/>
            <person name="Lustigman S."/>
            <person name="Berriman M."/>
        </authorList>
    </citation>
    <scope>NUCLEOTIDE SEQUENCE</scope>
</reference>
<keyword evidence="2" id="KW-1185">Reference proteome</keyword>
<organism evidence="1 2">
    <name type="scientific">Onchocerca volvulus</name>
    <dbReference type="NCBI Taxonomy" id="6282"/>
    <lineage>
        <taxon>Eukaryota</taxon>
        <taxon>Metazoa</taxon>
        <taxon>Ecdysozoa</taxon>
        <taxon>Nematoda</taxon>
        <taxon>Chromadorea</taxon>
        <taxon>Rhabditida</taxon>
        <taxon>Spirurina</taxon>
        <taxon>Spiruromorpha</taxon>
        <taxon>Filarioidea</taxon>
        <taxon>Onchocercidae</taxon>
        <taxon>Onchocerca</taxon>
    </lineage>
</organism>
<reference evidence="1" key="2">
    <citation type="submission" date="2022-06" db="UniProtKB">
        <authorList>
            <consortium name="EnsemblMetazoa"/>
        </authorList>
    </citation>
    <scope>IDENTIFICATION</scope>
</reference>
<evidence type="ECO:0000313" key="2">
    <source>
        <dbReference type="Proteomes" id="UP000024404"/>
    </source>
</evidence>
<dbReference type="EnsemblMetazoa" id="OVOC5778.1">
    <property type="protein sequence ID" value="OVOC5778.1"/>
    <property type="gene ID" value="WBGene00242587"/>
</dbReference>
<dbReference type="Proteomes" id="UP000024404">
    <property type="component" value="Unassembled WGS sequence"/>
</dbReference>
<dbReference type="AlphaFoldDB" id="A0A8R1XVN6"/>
<name>A0A8R1XVN6_ONCVO</name>
<evidence type="ECO:0000313" key="1">
    <source>
        <dbReference type="EnsemblMetazoa" id="OVOC5778.1"/>
    </source>
</evidence>
<accession>A0A8R1XVN6</accession>
<sequence length="117" mass="13902">MLQNILNCQKCVILRNIWNFKEDKSAKKSNNQFRQTLMAKNLVKKRGKPTEKKNNLKRNLLIDWTKLEPSDDFLSNRFGKYNDLFNPRHYIKNLNDVITELVQKIIGYLNVSLILHI</sequence>
<dbReference type="EMBL" id="CMVM020000161">
    <property type="status" value="NOT_ANNOTATED_CDS"/>
    <property type="molecule type" value="Genomic_DNA"/>
</dbReference>
<protein>
    <submittedName>
        <fullName evidence="1">Uncharacterized protein</fullName>
    </submittedName>
</protein>